<organism evidence="2 3">
    <name type="scientific">Paraglaciecola hydrolytica</name>
    <dbReference type="NCBI Taxonomy" id="1799789"/>
    <lineage>
        <taxon>Bacteria</taxon>
        <taxon>Pseudomonadati</taxon>
        <taxon>Pseudomonadota</taxon>
        <taxon>Gammaproteobacteria</taxon>
        <taxon>Alteromonadales</taxon>
        <taxon>Alteromonadaceae</taxon>
        <taxon>Paraglaciecola</taxon>
    </lineage>
</organism>
<sequence>MLASCTNLAPEPIMTDEKFDSRVVENGTHEFVYGISWRNTSQSSLLSNNERQEEPAPSRRGERERFEEQRTRFAVQADNKTKLELEDKAAEGLDRRLRKEKLCANGHQIDDVVWLADNIRLLGHCL</sequence>
<evidence type="ECO:0000313" key="3">
    <source>
        <dbReference type="Proteomes" id="UP000070299"/>
    </source>
</evidence>
<dbReference type="EMBL" id="LSNE01000009">
    <property type="protein sequence ID" value="KXI27650.1"/>
    <property type="molecule type" value="Genomic_DNA"/>
</dbReference>
<accession>A0A148KMY4</accession>
<reference evidence="3" key="1">
    <citation type="submission" date="2016-02" db="EMBL/GenBank/DDBJ databases">
        <authorList>
            <person name="Schultz-Johansen M."/>
            <person name="Glaring M.A."/>
            <person name="Bech P.K."/>
            <person name="Stougaard P."/>
        </authorList>
    </citation>
    <scope>NUCLEOTIDE SEQUENCE [LARGE SCALE GENOMIC DNA]</scope>
    <source>
        <strain evidence="3">S66</strain>
    </source>
</reference>
<protein>
    <submittedName>
        <fullName evidence="2">Uncharacterized protein</fullName>
    </submittedName>
</protein>
<evidence type="ECO:0000313" key="2">
    <source>
        <dbReference type="EMBL" id="KXI27650.1"/>
    </source>
</evidence>
<keyword evidence="3" id="KW-1185">Reference proteome</keyword>
<feature type="region of interest" description="Disordered" evidence="1">
    <location>
        <begin position="43"/>
        <end position="73"/>
    </location>
</feature>
<dbReference type="AlphaFoldDB" id="A0A148KMY4"/>
<name>A0A148KMY4_9ALTE</name>
<dbReference type="Proteomes" id="UP000070299">
    <property type="component" value="Unassembled WGS sequence"/>
</dbReference>
<evidence type="ECO:0000256" key="1">
    <source>
        <dbReference type="SAM" id="MobiDB-lite"/>
    </source>
</evidence>
<proteinExistence type="predicted"/>
<dbReference type="STRING" id="1799789.AX660_19015"/>
<dbReference type="RefSeq" id="WP_068378883.1">
    <property type="nucleotide sequence ID" value="NZ_LSNE01000009.1"/>
</dbReference>
<gene>
    <name evidence="2" type="ORF">AX660_19015</name>
</gene>
<comment type="caution">
    <text evidence="2">The sequence shown here is derived from an EMBL/GenBank/DDBJ whole genome shotgun (WGS) entry which is preliminary data.</text>
</comment>
<feature type="compositionally biased region" description="Basic and acidic residues" evidence="1">
    <location>
        <begin position="50"/>
        <end position="71"/>
    </location>
</feature>